<organism evidence="1 2">
    <name type="scientific">Caballeronia sordidicola</name>
    <name type="common">Burkholderia sordidicola</name>
    <dbReference type="NCBI Taxonomy" id="196367"/>
    <lineage>
        <taxon>Bacteria</taxon>
        <taxon>Pseudomonadati</taxon>
        <taxon>Pseudomonadota</taxon>
        <taxon>Betaproteobacteria</taxon>
        <taxon>Burkholderiales</taxon>
        <taxon>Burkholderiaceae</taxon>
        <taxon>Caballeronia</taxon>
    </lineage>
</organism>
<evidence type="ECO:0000313" key="2">
    <source>
        <dbReference type="Proteomes" id="UP000214720"/>
    </source>
</evidence>
<dbReference type="AlphaFoldDB" id="A0A226X5P4"/>
<comment type="caution">
    <text evidence="1">The sequence shown here is derived from an EMBL/GenBank/DDBJ whole genome shotgun (WGS) entry which is preliminary data.</text>
</comment>
<dbReference type="EMBL" id="MTHB01000054">
    <property type="protein sequence ID" value="OXC78751.1"/>
    <property type="molecule type" value="Genomic_DNA"/>
</dbReference>
<dbReference type="Proteomes" id="UP000214720">
    <property type="component" value="Unassembled WGS sequence"/>
</dbReference>
<dbReference type="OrthoDB" id="9133343at2"/>
<sequence>MTKEILSAENIQKAINMKLEEAGLGPTYRVGLPARLVPPALDGHNWHFIDVLTGDVEEITTVTAVLSDARHRYVMADD</sequence>
<dbReference type="RefSeq" id="WP_089160432.1">
    <property type="nucleotide sequence ID" value="NZ_MTHB01000054.1"/>
</dbReference>
<protein>
    <submittedName>
        <fullName evidence="1">Uncharacterized protein</fullName>
    </submittedName>
</protein>
<evidence type="ECO:0000313" key="1">
    <source>
        <dbReference type="EMBL" id="OXC78751.1"/>
    </source>
</evidence>
<gene>
    <name evidence="1" type="ORF">BSU04_10335</name>
</gene>
<reference evidence="2" key="1">
    <citation type="submission" date="2017-01" db="EMBL/GenBank/DDBJ databases">
        <title>Genome Analysis of Deinococcus marmoris KOPRI26562.</title>
        <authorList>
            <person name="Kim J.H."/>
            <person name="Oh H.-M."/>
        </authorList>
    </citation>
    <scope>NUCLEOTIDE SEQUENCE [LARGE SCALE GENOMIC DNA]</scope>
    <source>
        <strain evidence="2">PAMC 26633</strain>
    </source>
</reference>
<name>A0A226X5P4_CABSO</name>
<accession>A0A226X5P4</accession>
<proteinExistence type="predicted"/>